<comment type="similarity">
    <text evidence="2">Belongs to the Rht family.</text>
</comment>
<evidence type="ECO:0000313" key="9">
    <source>
        <dbReference type="Proteomes" id="UP001301140"/>
    </source>
</evidence>
<dbReference type="PIRSF" id="PIRSF006324">
    <property type="entry name" value="LeuE"/>
    <property type="match status" value="1"/>
</dbReference>
<evidence type="ECO:0000256" key="3">
    <source>
        <dbReference type="ARBA" id="ARBA00022475"/>
    </source>
</evidence>
<feature type="transmembrane region" description="Helical" evidence="7">
    <location>
        <begin position="43"/>
        <end position="67"/>
    </location>
</feature>
<evidence type="ECO:0000313" key="8">
    <source>
        <dbReference type="EMBL" id="MDF1586154.1"/>
    </source>
</evidence>
<evidence type="ECO:0000256" key="2">
    <source>
        <dbReference type="ARBA" id="ARBA00007928"/>
    </source>
</evidence>
<evidence type="ECO:0000256" key="7">
    <source>
        <dbReference type="SAM" id="Phobius"/>
    </source>
</evidence>
<dbReference type="GO" id="GO:0042970">
    <property type="term" value="F:homoserine transmembrane transporter activity"/>
    <property type="evidence" value="ECO:0007669"/>
    <property type="project" value="TreeGrafter"/>
</dbReference>
<evidence type="ECO:0000256" key="1">
    <source>
        <dbReference type="ARBA" id="ARBA00004651"/>
    </source>
</evidence>
<evidence type="ECO:0000256" key="5">
    <source>
        <dbReference type="ARBA" id="ARBA00022989"/>
    </source>
</evidence>
<dbReference type="Pfam" id="PF01810">
    <property type="entry name" value="LysE"/>
    <property type="match status" value="1"/>
</dbReference>
<dbReference type="InterPro" id="IPR001123">
    <property type="entry name" value="LeuE-type"/>
</dbReference>
<dbReference type="EMBL" id="JARGEQ010000073">
    <property type="protein sequence ID" value="MDF1586154.1"/>
    <property type="molecule type" value="Genomic_DNA"/>
</dbReference>
<organism evidence="8 9">
    <name type="scientific">Marinimicrococcus flavescens</name>
    <dbReference type="NCBI Taxonomy" id="3031815"/>
    <lineage>
        <taxon>Bacteria</taxon>
        <taxon>Pseudomonadati</taxon>
        <taxon>Pseudomonadota</taxon>
        <taxon>Alphaproteobacteria</taxon>
        <taxon>Geminicoccales</taxon>
        <taxon>Geminicoccaceae</taxon>
        <taxon>Marinimicrococcus</taxon>
    </lineage>
</organism>
<reference evidence="8 9" key="1">
    <citation type="submission" date="2023-03" db="EMBL/GenBank/DDBJ databases">
        <title>YIM 152171 draft genome.</title>
        <authorList>
            <person name="Yang Z."/>
        </authorList>
    </citation>
    <scope>NUCLEOTIDE SEQUENCE [LARGE SCALE GENOMIC DNA]</scope>
    <source>
        <strain evidence="8 9">YIM 152171</strain>
    </source>
</reference>
<evidence type="ECO:0000256" key="4">
    <source>
        <dbReference type="ARBA" id="ARBA00022692"/>
    </source>
</evidence>
<keyword evidence="4 7" id="KW-0812">Transmembrane</keyword>
<comment type="subcellular location">
    <subcellularLocation>
        <location evidence="1">Cell membrane</location>
        <topology evidence="1">Multi-pass membrane protein</topology>
    </subcellularLocation>
</comment>
<keyword evidence="9" id="KW-1185">Reference proteome</keyword>
<dbReference type="PANTHER" id="PTHR30086">
    <property type="entry name" value="ARGININE EXPORTER PROTEIN ARGO"/>
    <property type="match status" value="1"/>
</dbReference>
<proteinExistence type="inferred from homology"/>
<sequence length="208" mass="21527">MSLETWLVYCAAALGLSLTPGPNGLLALTHGMRFGLGRTVFTVLGGVCGFTLLIAASLAGLGALLAASEQAFTLAKWAGAAYLVYLGIRTWQAPPPAAGLAAQVTDPGERRAGRLFRQGLLVALSNPKALLFFAAFLPQFMTPGASLLAQLAVLGGTFAAVELLFELVLAGMAQRVAPWIVRKGRLFNRAAGVAFVGIGAALATTSRN</sequence>
<keyword evidence="6 7" id="KW-0472">Membrane</keyword>
<dbReference type="Proteomes" id="UP001301140">
    <property type="component" value="Unassembled WGS sequence"/>
</dbReference>
<gene>
    <name evidence="8" type="ORF">PZ740_07130</name>
</gene>
<dbReference type="RefSeq" id="WP_327788570.1">
    <property type="nucleotide sequence ID" value="NZ_JARGEQ010000073.1"/>
</dbReference>
<name>A0AAP3XPZ4_9PROT</name>
<protein>
    <submittedName>
        <fullName evidence="8">LysE family translocator</fullName>
    </submittedName>
</protein>
<dbReference type="GO" id="GO:0005886">
    <property type="term" value="C:plasma membrane"/>
    <property type="evidence" value="ECO:0007669"/>
    <property type="project" value="UniProtKB-SubCell"/>
</dbReference>
<feature type="transmembrane region" description="Helical" evidence="7">
    <location>
        <begin position="147"/>
        <end position="165"/>
    </location>
</feature>
<keyword evidence="5 7" id="KW-1133">Transmembrane helix</keyword>
<dbReference type="AlphaFoldDB" id="A0AAP3XPZ4"/>
<comment type="caution">
    <text evidence="8">The sequence shown here is derived from an EMBL/GenBank/DDBJ whole genome shotgun (WGS) entry which is preliminary data.</text>
</comment>
<evidence type="ECO:0000256" key="6">
    <source>
        <dbReference type="ARBA" id="ARBA00023136"/>
    </source>
</evidence>
<feature type="transmembrane region" description="Helical" evidence="7">
    <location>
        <begin position="120"/>
        <end position="141"/>
    </location>
</feature>
<dbReference type="PANTHER" id="PTHR30086:SF14">
    <property type="entry name" value="HOMOSERINE_HOMOSERINE LACTONE EFFLUX PROTEIN"/>
    <property type="match status" value="1"/>
</dbReference>
<feature type="transmembrane region" description="Helical" evidence="7">
    <location>
        <begin position="186"/>
        <end position="205"/>
    </location>
</feature>
<accession>A0AAP3XPZ4</accession>
<keyword evidence="3" id="KW-1003">Cell membrane</keyword>